<dbReference type="EMBL" id="MU858354">
    <property type="protein sequence ID" value="KAK4206767.1"/>
    <property type="molecule type" value="Genomic_DNA"/>
</dbReference>
<dbReference type="Proteomes" id="UP001301769">
    <property type="component" value="Unassembled WGS sequence"/>
</dbReference>
<dbReference type="PANTHER" id="PTHR33048:SF129">
    <property type="entry name" value="INTEGRAL MEMBRANE PROTEIN-RELATED"/>
    <property type="match status" value="1"/>
</dbReference>
<feature type="transmembrane region" description="Helical" evidence="7">
    <location>
        <begin position="83"/>
        <end position="100"/>
    </location>
</feature>
<evidence type="ECO:0000256" key="3">
    <source>
        <dbReference type="ARBA" id="ARBA00022989"/>
    </source>
</evidence>
<keyword evidence="2 7" id="KW-0812">Transmembrane</keyword>
<feature type="transmembrane region" description="Helical" evidence="7">
    <location>
        <begin position="224"/>
        <end position="246"/>
    </location>
</feature>
<feature type="transmembrane region" description="Helical" evidence="7">
    <location>
        <begin position="12"/>
        <end position="36"/>
    </location>
</feature>
<feature type="region of interest" description="Disordered" evidence="6">
    <location>
        <begin position="321"/>
        <end position="357"/>
    </location>
</feature>
<dbReference type="Pfam" id="PF20684">
    <property type="entry name" value="Fung_rhodopsin"/>
    <property type="match status" value="1"/>
</dbReference>
<feature type="transmembrane region" description="Helical" evidence="7">
    <location>
        <begin position="191"/>
        <end position="212"/>
    </location>
</feature>
<evidence type="ECO:0000256" key="2">
    <source>
        <dbReference type="ARBA" id="ARBA00022692"/>
    </source>
</evidence>
<keyword evidence="3 7" id="KW-1133">Transmembrane helix</keyword>
<keyword evidence="10" id="KW-1185">Reference proteome</keyword>
<reference evidence="9" key="2">
    <citation type="submission" date="2023-05" db="EMBL/GenBank/DDBJ databases">
        <authorList>
            <consortium name="Lawrence Berkeley National Laboratory"/>
            <person name="Steindorff A."/>
            <person name="Hensen N."/>
            <person name="Bonometti L."/>
            <person name="Westerberg I."/>
            <person name="Brannstrom I.O."/>
            <person name="Guillou S."/>
            <person name="Cros-Aarteil S."/>
            <person name="Calhoun S."/>
            <person name="Haridas S."/>
            <person name="Kuo A."/>
            <person name="Mondo S."/>
            <person name="Pangilinan J."/>
            <person name="Riley R."/>
            <person name="Labutti K."/>
            <person name="Andreopoulos B."/>
            <person name="Lipzen A."/>
            <person name="Chen C."/>
            <person name="Yanf M."/>
            <person name="Daum C."/>
            <person name="Ng V."/>
            <person name="Clum A."/>
            <person name="Ohm R."/>
            <person name="Martin F."/>
            <person name="Silar P."/>
            <person name="Natvig D."/>
            <person name="Lalanne C."/>
            <person name="Gautier V."/>
            <person name="Ament-Velasquez S.L."/>
            <person name="Kruys A."/>
            <person name="Hutchinson M.I."/>
            <person name="Powell A.J."/>
            <person name="Barry K."/>
            <person name="Miller A.N."/>
            <person name="Grigoriev I.V."/>
            <person name="Debuchy R."/>
            <person name="Gladieux P."/>
            <person name="Thoren M.H."/>
            <person name="Johannesson H."/>
        </authorList>
    </citation>
    <scope>NUCLEOTIDE SEQUENCE</scope>
    <source>
        <strain evidence="9">PSN293</strain>
    </source>
</reference>
<proteinExistence type="inferred from homology"/>
<comment type="subcellular location">
    <subcellularLocation>
        <location evidence="1">Membrane</location>
        <topology evidence="1">Multi-pass membrane protein</topology>
    </subcellularLocation>
</comment>
<evidence type="ECO:0000256" key="7">
    <source>
        <dbReference type="SAM" id="Phobius"/>
    </source>
</evidence>
<dbReference type="GO" id="GO:0016020">
    <property type="term" value="C:membrane"/>
    <property type="evidence" value="ECO:0007669"/>
    <property type="project" value="UniProtKB-SubCell"/>
</dbReference>
<evidence type="ECO:0000256" key="1">
    <source>
        <dbReference type="ARBA" id="ARBA00004141"/>
    </source>
</evidence>
<protein>
    <recommendedName>
        <fullName evidence="8">Rhodopsin domain-containing protein</fullName>
    </recommendedName>
</protein>
<comment type="similarity">
    <text evidence="5">Belongs to the SAT4 family.</text>
</comment>
<comment type="caution">
    <text evidence="9">The sequence shown here is derived from an EMBL/GenBank/DDBJ whole genome shotgun (WGS) entry which is preliminary data.</text>
</comment>
<keyword evidence="4 7" id="KW-0472">Membrane</keyword>
<evidence type="ECO:0000256" key="6">
    <source>
        <dbReference type="SAM" id="MobiDB-lite"/>
    </source>
</evidence>
<feature type="transmembrane region" description="Helical" evidence="7">
    <location>
        <begin position="112"/>
        <end position="134"/>
    </location>
</feature>
<feature type="domain" description="Rhodopsin" evidence="8">
    <location>
        <begin position="31"/>
        <end position="250"/>
    </location>
</feature>
<dbReference type="PANTHER" id="PTHR33048">
    <property type="entry name" value="PTH11-LIKE INTEGRAL MEMBRANE PROTEIN (AFU_ORTHOLOGUE AFUA_5G11245)"/>
    <property type="match status" value="1"/>
</dbReference>
<accession>A0AAN7B1T8</accession>
<dbReference type="AlphaFoldDB" id="A0AAN7B1T8"/>
<evidence type="ECO:0000259" key="8">
    <source>
        <dbReference type="Pfam" id="PF20684"/>
    </source>
</evidence>
<sequence>MTSPVLADPAVSAVFVVSVITAPLCIVAAILRFVAARRIGRRHGSEDWCAYGAVAIHLAYVSASIYSIVFLDNRPVLTLPPDELLYLGKLLTKMSFLLFYHRTFGVRRGYRIGIYVSASVVVAWFIAVLPLFLFSCRPISKGWDLLQPGTCLDYGSTVAGGETTNSAMDFVLVVQAWLMIQPLRMSVSTKWKLFTLFAAGALAGLAGFAKIFETYRTVGGAINYMTGFWAIIQMFFSIFCCCVMTYKPILPKNDFLGRVAGRIKHSLSFSSLNKTQSSQSVPSMEAQGSHEYPPTIGSASWLKLSERNRGIAMTSIWAETKTGSPGLDEDRDAGRSNGSLQVQQPNAIGVERKFEVA</sequence>
<dbReference type="InterPro" id="IPR052337">
    <property type="entry name" value="SAT4-like"/>
</dbReference>
<dbReference type="InterPro" id="IPR049326">
    <property type="entry name" value="Rhodopsin_dom_fungi"/>
</dbReference>
<reference evidence="9" key="1">
    <citation type="journal article" date="2023" name="Mol. Phylogenet. Evol.">
        <title>Genome-scale phylogeny and comparative genomics of the fungal order Sordariales.</title>
        <authorList>
            <person name="Hensen N."/>
            <person name="Bonometti L."/>
            <person name="Westerberg I."/>
            <person name="Brannstrom I.O."/>
            <person name="Guillou S."/>
            <person name="Cros-Aarteil S."/>
            <person name="Calhoun S."/>
            <person name="Haridas S."/>
            <person name="Kuo A."/>
            <person name="Mondo S."/>
            <person name="Pangilinan J."/>
            <person name="Riley R."/>
            <person name="LaButti K."/>
            <person name="Andreopoulos B."/>
            <person name="Lipzen A."/>
            <person name="Chen C."/>
            <person name="Yan M."/>
            <person name="Daum C."/>
            <person name="Ng V."/>
            <person name="Clum A."/>
            <person name="Steindorff A."/>
            <person name="Ohm R.A."/>
            <person name="Martin F."/>
            <person name="Silar P."/>
            <person name="Natvig D.O."/>
            <person name="Lalanne C."/>
            <person name="Gautier V."/>
            <person name="Ament-Velasquez S.L."/>
            <person name="Kruys A."/>
            <person name="Hutchinson M.I."/>
            <person name="Powell A.J."/>
            <person name="Barry K."/>
            <person name="Miller A.N."/>
            <person name="Grigoriev I.V."/>
            <person name="Debuchy R."/>
            <person name="Gladieux P."/>
            <person name="Hiltunen Thoren M."/>
            <person name="Johannesson H."/>
        </authorList>
    </citation>
    <scope>NUCLEOTIDE SEQUENCE</scope>
    <source>
        <strain evidence="9">PSN293</strain>
    </source>
</reference>
<gene>
    <name evidence="9" type="ORF">QBC37DRAFT_300111</name>
</gene>
<evidence type="ECO:0000313" key="10">
    <source>
        <dbReference type="Proteomes" id="UP001301769"/>
    </source>
</evidence>
<feature type="compositionally biased region" description="Polar residues" evidence="6">
    <location>
        <begin position="336"/>
        <end position="346"/>
    </location>
</feature>
<organism evidence="9 10">
    <name type="scientific">Rhypophila decipiens</name>
    <dbReference type="NCBI Taxonomy" id="261697"/>
    <lineage>
        <taxon>Eukaryota</taxon>
        <taxon>Fungi</taxon>
        <taxon>Dikarya</taxon>
        <taxon>Ascomycota</taxon>
        <taxon>Pezizomycotina</taxon>
        <taxon>Sordariomycetes</taxon>
        <taxon>Sordariomycetidae</taxon>
        <taxon>Sordariales</taxon>
        <taxon>Naviculisporaceae</taxon>
        <taxon>Rhypophila</taxon>
    </lineage>
</organism>
<evidence type="ECO:0000256" key="4">
    <source>
        <dbReference type="ARBA" id="ARBA00023136"/>
    </source>
</evidence>
<feature type="transmembrane region" description="Helical" evidence="7">
    <location>
        <begin position="48"/>
        <end position="71"/>
    </location>
</feature>
<name>A0AAN7B1T8_9PEZI</name>
<evidence type="ECO:0000256" key="5">
    <source>
        <dbReference type="ARBA" id="ARBA00038359"/>
    </source>
</evidence>
<evidence type="ECO:0000313" key="9">
    <source>
        <dbReference type="EMBL" id="KAK4206767.1"/>
    </source>
</evidence>